<dbReference type="SUPFAM" id="SSF64438">
    <property type="entry name" value="CNF1/YfiH-like putative cysteine hydrolases"/>
    <property type="match status" value="1"/>
</dbReference>
<evidence type="ECO:0000256" key="3">
    <source>
        <dbReference type="ARBA" id="ARBA00022679"/>
    </source>
</evidence>
<dbReference type="Gene3D" id="3.60.140.10">
    <property type="entry name" value="CNF1/YfiH-like putative cysteine hydrolases"/>
    <property type="match status" value="1"/>
</dbReference>
<gene>
    <name evidence="10" type="ORF">JCM14722_20590</name>
</gene>
<evidence type="ECO:0000256" key="9">
    <source>
        <dbReference type="ARBA" id="ARBA00049893"/>
    </source>
</evidence>
<dbReference type="InterPro" id="IPR003730">
    <property type="entry name" value="Cu_polyphenol_OxRdtase"/>
</dbReference>
<evidence type="ECO:0000256" key="8">
    <source>
        <dbReference type="ARBA" id="ARBA00048968"/>
    </source>
</evidence>
<evidence type="ECO:0000256" key="7">
    <source>
        <dbReference type="ARBA" id="ARBA00047989"/>
    </source>
</evidence>
<keyword evidence="4" id="KW-0479">Metal-binding</keyword>
<evidence type="ECO:0000313" key="10">
    <source>
        <dbReference type="EMBL" id="BDQ34517.1"/>
    </source>
</evidence>
<dbReference type="InterPro" id="IPR011324">
    <property type="entry name" value="Cytotoxic_necrot_fac-like_cat"/>
</dbReference>
<dbReference type="Pfam" id="PF02578">
    <property type="entry name" value="Cu-oxidase_4"/>
    <property type="match status" value="1"/>
</dbReference>
<dbReference type="Proteomes" id="UP001061361">
    <property type="component" value="Chromosome"/>
</dbReference>
<protein>
    <submittedName>
        <fullName evidence="10">Multicopper polyphenol oxidase</fullName>
    </submittedName>
</protein>
<comment type="catalytic activity">
    <reaction evidence="1">
        <text>inosine + phosphate = alpha-D-ribose 1-phosphate + hypoxanthine</text>
        <dbReference type="Rhea" id="RHEA:27646"/>
        <dbReference type="ChEBI" id="CHEBI:17368"/>
        <dbReference type="ChEBI" id="CHEBI:17596"/>
        <dbReference type="ChEBI" id="CHEBI:43474"/>
        <dbReference type="ChEBI" id="CHEBI:57720"/>
        <dbReference type="EC" id="2.4.2.1"/>
    </reaction>
    <physiologicalReaction direction="left-to-right" evidence="1">
        <dbReference type="Rhea" id="RHEA:27647"/>
    </physiologicalReaction>
</comment>
<dbReference type="PANTHER" id="PTHR30616">
    <property type="entry name" value="UNCHARACTERIZED PROTEIN YFIH"/>
    <property type="match status" value="1"/>
</dbReference>
<dbReference type="EMBL" id="AP026708">
    <property type="protein sequence ID" value="BDQ34517.1"/>
    <property type="molecule type" value="Genomic_DNA"/>
</dbReference>
<dbReference type="CDD" id="cd16833">
    <property type="entry name" value="YfiH"/>
    <property type="match status" value="1"/>
</dbReference>
<comment type="catalytic activity">
    <reaction evidence="7">
        <text>adenosine + H2O + H(+) = inosine + NH4(+)</text>
        <dbReference type="Rhea" id="RHEA:24408"/>
        <dbReference type="ChEBI" id="CHEBI:15377"/>
        <dbReference type="ChEBI" id="CHEBI:15378"/>
        <dbReference type="ChEBI" id="CHEBI:16335"/>
        <dbReference type="ChEBI" id="CHEBI:17596"/>
        <dbReference type="ChEBI" id="CHEBI:28938"/>
        <dbReference type="EC" id="3.5.4.4"/>
    </reaction>
    <physiologicalReaction direction="left-to-right" evidence="7">
        <dbReference type="Rhea" id="RHEA:24409"/>
    </physiologicalReaction>
</comment>
<accession>A0ABM8AST5</accession>
<evidence type="ECO:0000256" key="6">
    <source>
        <dbReference type="ARBA" id="ARBA00022833"/>
    </source>
</evidence>
<comment type="similarity">
    <text evidence="2">Belongs to the purine nucleoside phosphorylase YfiH/LACC1 family.</text>
</comment>
<evidence type="ECO:0000313" key="11">
    <source>
        <dbReference type="Proteomes" id="UP001061361"/>
    </source>
</evidence>
<name>A0ABM8AST5_9BACT</name>
<dbReference type="InterPro" id="IPR038371">
    <property type="entry name" value="Cu_polyphenol_OxRdtase_sf"/>
</dbReference>
<evidence type="ECO:0000256" key="2">
    <source>
        <dbReference type="ARBA" id="ARBA00007353"/>
    </source>
</evidence>
<keyword evidence="11" id="KW-1185">Reference proteome</keyword>
<comment type="catalytic activity">
    <reaction evidence="9">
        <text>S-methyl-5'-thioadenosine + phosphate = 5-(methylsulfanyl)-alpha-D-ribose 1-phosphate + adenine</text>
        <dbReference type="Rhea" id="RHEA:11852"/>
        <dbReference type="ChEBI" id="CHEBI:16708"/>
        <dbReference type="ChEBI" id="CHEBI:17509"/>
        <dbReference type="ChEBI" id="CHEBI:43474"/>
        <dbReference type="ChEBI" id="CHEBI:58533"/>
        <dbReference type="EC" id="2.4.2.28"/>
    </reaction>
    <physiologicalReaction direction="left-to-right" evidence="9">
        <dbReference type="Rhea" id="RHEA:11853"/>
    </physiologicalReaction>
</comment>
<evidence type="ECO:0000256" key="4">
    <source>
        <dbReference type="ARBA" id="ARBA00022723"/>
    </source>
</evidence>
<dbReference type="PANTHER" id="PTHR30616:SF2">
    <property type="entry name" value="PURINE NUCLEOSIDE PHOSPHORYLASE LACC1"/>
    <property type="match status" value="1"/>
</dbReference>
<keyword evidence="6" id="KW-0862">Zinc</keyword>
<evidence type="ECO:0000256" key="5">
    <source>
        <dbReference type="ARBA" id="ARBA00022801"/>
    </source>
</evidence>
<keyword evidence="5" id="KW-0378">Hydrolase</keyword>
<proteinExistence type="inferred from homology"/>
<organism evidence="10 11">
    <name type="scientific">Pseudodesulfovibrio portus</name>
    <dbReference type="NCBI Taxonomy" id="231439"/>
    <lineage>
        <taxon>Bacteria</taxon>
        <taxon>Pseudomonadati</taxon>
        <taxon>Thermodesulfobacteriota</taxon>
        <taxon>Desulfovibrionia</taxon>
        <taxon>Desulfovibrionales</taxon>
        <taxon>Desulfovibrionaceae</taxon>
    </lineage>
</organism>
<keyword evidence="3" id="KW-0808">Transferase</keyword>
<dbReference type="RefSeq" id="WP_264981420.1">
    <property type="nucleotide sequence ID" value="NZ_AP026708.1"/>
</dbReference>
<reference evidence="10" key="1">
    <citation type="submission" date="2022-08" db="EMBL/GenBank/DDBJ databases">
        <title>Genome Sequence of the sulphate-reducing bacterium, Pseudodesulfovibrio portus JCM14722.</title>
        <authorList>
            <person name="Kondo R."/>
            <person name="Kataoka T."/>
        </authorList>
    </citation>
    <scope>NUCLEOTIDE SEQUENCE</scope>
    <source>
        <strain evidence="10">JCM 14722</strain>
    </source>
</reference>
<sequence length="256" mass="28433">MAAIAFFPFRFIDIPQVACAFTSRRGGVSEPPHDSANISFDVNDDPKAVAQNRRAVFERMDLTGWCDLNQIHGDVIHFDPKPVGPEERATLDGDGMTTATPGVGLVVKTADCQPILLAHKSGKYVAGLHAGWRGNKIDFPGNGVRRFCAHYDLKSEDVYAVRGPSLGPDAAEFVNFDKDFGPGFDKYFNPRTRRVDLWRMTRDQLMNAGVPEKQIFGLDLCTMGLDDTFFSYRKACASPVRDTGRQCGIIWIRKQA</sequence>
<comment type="catalytic activity">
    <reaction evidence="8">
        <text>adenosine + phosphate = alpha-D-ribose 1-phosphate + adenine</text>
        <dbReference type="Rhea" id="RHEA:27642"/>
        <dbReference type="ChEBI" id="CHEBI:16335"/>
        <dbReference type="ChEBI" id="CHEBI:16708"/>
        <dbReference type="ChEBI" id="CHEBI:43474"/>
        <dbReference type="ChEBI" id="CHEBI:57720"/>
        <dbReference type="EC" id="2.4.2.1"/>
    </reaction>
    <physiologicalReaction direction="left-to-right" evidence="8">
        <dbReference type="Rhea" id="RHEA:27643"/>
    </physiologicalReaction>
</comment>
<evidence type="ECO:0000256" key="1">
    <source>
        <dbReference type="ARBA" id="ARBA00000553"/>
    </source>
</evidence>